<gene>
    <name evidence="8" type="ORF">SAMN02745216_03112</name>
</gene>
<dbReference type="InterPro" id="IPR000489">
    <property type="entry name" value="Pterin-binding_dom"/>
</dbReference>
<accession>A0A1M6QRB4</accession>
<comment type="similarity">
    <text evidence="1">Belongs to the vitamin-B12 dependent methionine synthase family.</text>
</comment>
<dbReference type="GO" id="GO:0046653">
    <property type="term" value="P:tetrahydrofolate metabolic process"/>
    <property type="evidence" value="ECO:0007669"/>
    <property type="project" value="TreeGrafter"/>
</dbReference>
<dbReference type="InterPro" id="IPR011005">
    <property type="entry name" value="Dihydropteroate_synth-like_sf"/>
</dbReference>
<keyword evidence="2 8" id="KW-0489">Methyltransferase</keyword>
<evidence type="ECO:0000313" key="8">
    <source>
        <dbReference type="EMBL" id="SHK22557.1"/>
    </source>
</evidence>
<feature type="domain" description="Pterin-binding" evidence="7">
    <location>
        <begin position="1"/>
        <end position="245"/>
    </location>
</feature>
<dbReference type="EMBL" id="FQZU01000020">
    <property type="protein sequence ID" value="SHK22557.1"/>
    <property type="molecule type" value="Genomic_DNA"/>
</dbReference>
<dbReference type="GO" id="GO:0005829">
    <property type="term" value="C:cytosol"/>
    <property type="evidence" value="ECO:0007669"/>
    <property type="project" value="TreeGrafter"/>
</dbReference>
<dbReference type="GO" id="GO:0050667">
    <property type="term" value="P:homocysteine metabolic process"/>
    <property type="evidence" value="ECO:0007669"/>
    <property type="project" value="TreeGrafter"/>
</dbReference>
<dbReference type="Gene3D" id="3.20.20.20">
    <property type="entry name" value="Dihydropteroate synthase-like"/>
    <property type="match status" value="1"/>
</dbReference>
<dbReference type="Proteomes" id="UP000183994">
    <property type="component" value="Unassembled WGS sequence"/>
</dbReference>
<evidence type="ECO:0000256" key="3">
    <source>
        <dbReference type="ARBA" id="ARBA00022628"/>
    </source>
</evidence>
<sequence length="269" mass="29078">MIIIGEKLNGTRKAVAAAIRERDAGFIKNLAKEQDEGGSAFLDANAGTAPDREPEDMVWMVNQIQEVSDLPLCLDSANPAAIKAGLEVVKKTPMINSVSGEQARIDGVLPLALEHKTDLILLALNDKGIPATVEGRMEIIRQLIGMARDGGLEDEKLYIDPLVIAISTGTDNAMVTYDTIKTIAQEFPKVHITGGASNISFGMPLRPLINRYFIAMAVQAGLDSAIINPNDRELKGAIMTSEMLMGRDKFCMSFNKAFRAGLIGPKPEK</sequence>
<dbReference type="GO" id="GO:0046872">
    <property type="term" value="F:metal ion binding"/>
    <property type="evidence" value="ECO:0007669"/>
    <property type="project" value="UniProtKB-KW"/>
</dbReference>
<keyword evidence="5" id="KW-0479">Metal-binding</keyword>
<name>A0A1M6QRB4_9BACT</name>
<dbReference type="Pfam" id="PF00809">
    <property type="entry name" value="Pterin_bind"/>
    <property type="match status" value="1"/>
</dbReference>
<dbReference type="GO" id="GO:0031419">
    <property type="term" value="F:cobalamin binding"/>
    <property type="evidence" value="ECO:0007669"/>
    <property type="project" value="UniProtKB-KW"/>
</dbReference>
<evidence type="ECO:0000256" key="5">
    <source>
        <dbReference type="ARBA" id="ARBA00022723"/>
    </source>
</evidence>
<dbReference type="AlphaFoldDB" id="A0A1M6QRB4"/>
<dbReference type="PANTHER" id="PTHR45833">
    <property type="entry name" value="METHIONINE SYNTHASE"/>
    <property type="match status" value="1"/>
</dbReference>
<dbReference type="PANTHER" id="PTHR45833:SF1">
    <property type="entry name" value="METHIONINE SYNTHASE"/>
    <property type="match status" value="1"/>
</dbReference>
<dbReference type="SUPFAM" id="SSF51717">
    <property type="entry name" value="Dihydropteroate synthetase-like"/>
    <property type="match status" value="1"/>
</dbReference>
<dbReference type="GO" id="GO:0008705">
    <property type="term" value="F:methionine synthase activity"/>
    <property type="evidence" value="ECO:0007669"/>
    <property type="project" value="TreeGrafter"/>
</dbReference>
<dbReference type="PROSITE" id="PS50972">
    <property type="entry name" value="PTERIN_BINDING"/>
    <property type="match status" value="1"/>
</dbReference>
<organism evidence="8 9">
    <name type="scientific">Desulfatibacillum alkenivorans DSM 16219</name>
    <dbReference type="NCBI Taxonomy" id="1121393"/>
    <lineage>
        <taxon>Bacteria</taxon>
        <taxon>Pseudomonadati</taxon>
        <taxon>Thermodesulfobacteriota</taxon>
        <taxon>Desulfobacteria</taxon>
        <taxon>Desulfobacterales</taxon>
        <taxon>Desulfatibacillaceae</taxon>
        <taxon>Desulfatibacillum</taxon>
    </lineage>
</organism>
<dbReference type="InterPro" id="IPR050554">
    <property type="entry name" value="Met_Synthase/Corrinoid"/>
</dbReference>
<dbReference type="RefSeq" id="WP_073477187.1">
    <property type="nucleotide sequence ID" value="NZ_FQZU01000020.1"/>
</dbReference>
<dbReference type="STRING" id="1121393.SAMN02745216_03112"/>
<keyword evidence="6" id="KW-0170">Cobalt</keyword>
<keyword evidence="4 8" id="KW-0808">Transferase</keyword>
<keyword evidence="9" id="KW-1185">Reference proteome</keyword>
<keyword evidence="3" id="KW-0846">Cobalamin</keyword>
<dbReference type="OrthoDB" id="9803687at2"/>
<evidence type="ECO:0000256" key="1">
    <source>
        <dbReference type="ARBA" id="ARBA00010398"/>
    </source>
</evidence>
<evidence type="ECO:0000313" key="9">
    <source>
        <dbReference type="Proteomes" id="UP000183994"/>
    </source>
</evidence>
<evidence type="ECO:0000256" key="6">
    <source>
        <dbReference type="ARBA" id="ARBA00023285"/>
    </source>
</evidence>
<evidence type="ECO:0000259" key="7">
    <source>
        <dbReference type="PROSITE" id="PS50972"/>
    </source>
</evidence>
<evidence type="ECO:0000256" key="2">
    <source>
        <dbReference type="ARBA" id="ARBA00022603"/>
    </source>
</evidence>
<dbReference type="GO" id="GO:0032259">
    <property type="term" value="P:methylation"/>
    <property type="evidence" value="ECO:0007669"/>
    <property type="project" value="UniProtKB-KW"/>
</dbReference>
<reference evidence="9" key="1">
    <citation type="submission" date="2016-11" db="EMBL/GenBank/DDBJ databases">
        <authorList>
            <person name="Varghese N."/>
            <person name="Submissions S."/>
        </authorList>
    </citation>
    <scope>NUCLEOTIDE SEQUENCE [LARGE SCALE GENOMIC DNA]</scope>
    <source>
        <strain evidence="9">DSM 16219</strain>
    </source>
</reference>
<evidence type="ECO:0000256" key="4">
    <source>
        <dbReference type="ARBA" id="ARBA00022679"/>
    </source>
</evidence>
<dbReference type="NCBIfam" id="NF005719">
    <property type="entry name" value="PRK07535.1"/>
    <property type="match status" value="1"/>
</dbReference>
<proteinExistence type="inferred from homology"/>
<protein>
    <submittedName>
        <fullName evidence="8">5-methyltetrahydrofolate--homocysteine methyltransferase</fullName>
    </submittedName>
</protein>